<dbReference type="PANTHER" id="PTHR45947:SF3">
    <property type="entry name" value="SULFOQUINOVOSYL TRANSFERASE SQD2"/>
    <property type="match status" value="1"/>
</dbReference>
<dbReference type="Gene3D" id="3.40.50.2000">
    <property type="entry name" value="Glycogen Phosphorylase B"/>
    <property type="match status" value="2"/>
</dbReference>
<dbReference type="Proteomes" id="UP000315103">
    <property type="component" value="Unassembled WGS sequence"/>
</dbReference>
<dbReference type="OrthoDB" id="9806653at2"/>
<comment type="caution">
    <text evidence="3">The sequence shown here is derived from an EMBL/GenBank/DDBJ whole genome shotgun (WGS) entry which is preliminary data.</text>
</comment>
<evidence type="ECO:0000313" key="4">
    <source>
        <dbReference type="Proteomes" id="UP000315103"/>
    </source>
</evidence>
<sequence length="389" mass="44493">MQKKIIHGVTSSMSALFIHEQIHFIEKNGYQVEVVCNNIPKRHYEGLKLAHIPFEREISIHKDVTTLYALYRYLKRKKPDIIVFSTPKAGLLGMIAGYLNGTETRIFAQWGLRLETVTGVKKLILQTTEKLTCLLSTHVIILSDSLEAEMVGRKLVDPKKVVRIGKGSVNGLDMERFSPHVIDQERLTRMKEDLNIKPTDFVIGYMGRITRDKGTNELVEAFMRLSTRHDNVKLLLVGDIESGDPIRPENKKIIETHERILLCAYTKEPEYYYSMMDVFAFPTYREGFGTVSIEAQAMHVPVIGFDSTGVKDTIVDNETGLIVRTNDAKGLEEAIEDMVIHPEKREQMGRNARIFVKENFDRELIQQKVLDFYNTLGRADDKEVAYLKA</sequence>
<evidence type="ECO:0000259" key="1">
    <source>
        <dbReference type="Pfam" id="PF00534"/>
    </source>
</evidence>
<dbReference type="CDD" id="cd03808">
    <property type="entry name" value="GT4_CapM-like"/>
    <property type="match status" value="1"/>
</dbReference>
<name>A0A558AXF8_9STAP</name>
<reference evidence="3 4" key="1">
    <citation type="submission" date="2019-07" db="EMBL/GenBank/DDBJ databases">
        <title>Salinicoccus cyprini sp. nov., isolated from gastro-intestinal tract of mirror carp, Cyprinus carpio var. specularis, collected from Gobind Sagar Reservoir, Himachal Pradesh, India.</title>
        <authorList>
            <person name="Talwar C."/>
            <person name="Singh A.K."/>
            <person name="Lal R."/>
            <person name="Negi R.K."/>
        </authorList>
    </citation>
    <scope>NUCLEOTIDE SEQUENCE [LARGE SCALE GENOMIC DNA]</scope>
    <source>
        <strain evidence="3 4">CT19</strain>
    </source>
</reference>
<dbReference type="Pfam" id="PF13477">
    <property type="entry name" value="Glyco_trans_4_2"/>
    <property type="match status" value="1"/>
</dbReference>
<dbReference type="GO" id="GO:0016757">
    <property type="term" value="F:glycosyltransferase activity"/>
    <property type="evidence" value="ECO:0007669"/>
    <property type="project" value="InterPro"/>
</dbReference>
<feature type="domain" description="Glycosyltransferase subfamily 4-like N-terminal" evidence="2">
    <location>
        <begin position="14"/>
        <end position="131"/>
    </location>
</feature>
<dbReference type="InterPro" id="IPR001296">
    <property type="entry name" value="Glyco_trans_1"/>
</dbReference>
<dbReference type="EMBL" id="VMSJ01000001">
    <property type="protein sequence ID" value="TVT28940.1"/>
    <property type="molecule type" value="Genomic_DNA"/>
</dbReference>
<dbReference type="AlphaFoldDB" id="A0A558AXF8"/>
<dbReference type="RefSeq" id="WP_145284663.1">
    <property type="nucleotide sequence ID" value="NZ_VMSJ01000001.1"/>
</dbReference>
<dbReference type="InterPro" id="IPR028098">
    <property type="entry name" value="Glyco_trans_4-like_N"/>
</dbReference>
<organism evidence="3 4">
    <name type="scientific">Salinicoccus cyprini</name>
    <dbReference type="NCBI Taxonomy" id="2493691"/>
    <lineage>
        <taxon>Bacteria</taxon>
        <taxon>Bacillati</taxon>
        <taxon>Bacillota</taxon>
        <taxon>Bacilli</taxon>
        <taxon>Bacillales</taxon>
        <taxon>Staphylococcaceae</taxon>
        <taxon>Salinicoccus</taxon>
    </lineage>
</organism>
<dbReference type="PANTHER" id="PTHR45947">
    <property type="entry name" value="SULFOQUINOVOSYL TRANSFERASE SQD2"/>
    <property type="match status" value="1"/>
</dbReference>
<dbReference type="SUPFAM" id="SSF53756">
    <property type="entry name" value="UDP-Glycosyltransferase/glycogen phosphorylase"/>
    <property type="match status" value="1"/>
</dbReference>
<keyword evidence="4" id="KW-1185">Reference proteome</keyword>
<dbReference type="InterPro" id="IPR050194">
    <property type="entry name" value="Glycosyltransferase_grp1"/>
</dbReference>
<gene>
    <name evidence="3" type="ORF">FO441_01290</name>
</gene>
<keyword evidence="3" id="KW-0808">Transferase</keyword>
<proteinExistence type="predicted"/>
<dbReference type="Pfam" id="PF00534">
    <property type="entry name" value="Glycos_transf_1"/>
    <property type="match status" value="1"/>
</dbReference>
<protein>
    <submittedName>
        <fullName evidence="3">Glycosyltransferase family 4 protein</fullName>
    </submittedName>
</protein>
<accession>A0A558AXF8</accession>
<evidence type="ECO:0000313" key="3">
    <source>
        <dbReference type="EMBL" id="TVT28940.1"/>
    </source>
</evidence>
<feature type="domain" description="Glycosyl transferase family 1" evidence="1">
    <location>
        <begin position="190"/>
        <end position="353"/>
    </location>
</feature>
<evidence type="ECO:0000259" key="2">
    <source>
        <dbReference type="Pfam" id="PF13477"/>
    </source>
</evidence>